<evidence type="ECO:0000256" key="1">
    <source>
        <dbReference type="SAM" id="Phobius"/>
    </source>
</evidence>
<dbReference type="Proteomes" id="UP001321498">
    <property type="component" value="Chromosome"/>
</dbReference>
<keyword evidence="1" id="KW-0472">Membrane</keyword>
<name>A0ABN6XK75_9MICO</name>
<feature type="transmembrane region" description="Helical" evidence="1">
    <location>
        <begin position="25"/>
        <end position="46"/>
    </location>
</feature>
<evidence type="ECO:0000313" key="3">
    <source>
        <dbReference type="Proteomes" id="UP001321498"/>
    </source>
</evidence>
<accession>A0ABN6XK75</accession>
<keyword evidence="3" id="KW-1185">Reference proteome</keyword>
<evidence type="ECO:0000313" key="2">
    <source>
        <dbReference type="EMBL" id="BDZ45334.1"/>
    </source>
</evidence>
<organism evidence="2 3">
    <name type="scientific">Naasia aerilata</name>
    <dbReference type="NCBI Taxonomy" id="1162966"/>
    <lineage>
        <taxon>Bacteria</taxon>
        <taxon>Bacillati</taxon>
        <taxon>Actinomycetota</taxon>
        <taxon>Actinomycetes</taxon>
        <taxon>Micrococcales</taxon>
        <taxon>Microbacteriaceae</taxon>
        <taxon>Naasia</taxon>
    </lineage>
</organism>
<protein>
    <submittedName>
        <fullName evidence="2">Uncharacterized protein</fullName>
    </submittedName>
</protein>
<proteinExistence type="predicted"/>
<gene>
    <name evidence="2" type="ORF">GCM10025866_12430</name>
</gene>
<keyword evidence="1" id="KW-1133">Transmembrane helix</keyword>
<reference evidence="3" key="1">
    <citation type="journal article" date="2019" name="Int. J. Syst. Evol. Microbiol.">
        <title>The Global Catalogue of Microorganisms (GCM) 10K type strain sequencing project: providing services to taxonomists for standard genome sequencing and annotation.</title>
        <authorList>
            <consortium name="The Broad Institute Genomics Platform"/>
            <consortium name="The Broad Institute Genome Sequencing Center for Infectious Disease"/>
            <person name="Wu L."/>
            <person name="Ma J."/>
        </authorList>
    </citation>
    <scope>NUCLEOTIDE SEQUENCE [LARGE SCALE GENOMIC DNA]</scope>
    <source>
        <strain evidence="3">NBRC 108725</strain>
    </source>
</reference>
<keyword evidence="1" id="KW-0812">Transmembrane</keyword>
<sequence length="86" mass="9019">MVLTDEPLPPPLDLLHLATEGRLDLVWLVAATIGAAYYVAGVVRLARRGSGGPRVAPSPGWPGCCCSWHSPTAGSVRTPATSSVRR</sequence>
<dbReference type="EMBL" id="AP027731">
    <property type="protein sequence ID" value="BDZ45334.1"/>
    <property type="molecule type" value="Genomic_DNA"/>
</dbReference>